<gene>
    <name evidence="5" type="ORF">DOZ80_30470</name>
</gene>
<dbReference type="CDD" id="cd00090">
    <property type="entry name" value="HTH_ARSR"/>
    <property type="match status" value="1"/>
</dbReference>
<sequence>MHDQTRLDRIDVSILAQLQKDSSLTNAALAEKVNLSPSPCYIRVKRLEKSGYILRYSATLNIAKITGSLTIYSEIELDEHRKESFQRFEAAICKYHDLQECHMVTGRIDYVLKFICKSVVEYQAIMDELLQSNAGVARFFTFFVTRTVFQREGVDLQALLETKNA</sequence>
<dbReference type="PROSITE" id="PS50956">
    <property type="entry name" value="HTH_ASNC_2"/>
    <property type="match status" value="1"/>
</dbReference>
<evidence type="ECO:0000256" key="2">
    <source>
        <dbReference type="ARBA" id="ARBA00023125"/>
    </source>
</evidence>
<dbReference type="RefSeq" id="WP_111289223.1">
    <property type="nucleotide sequence ID" value="NZ_QLIN01000023.1"/>
</dbReference>
<evidence type="ECO:0000259" key="4">
    <source>
        <dbReference type="PROSITE" id="PS50956"/>
    </source>
</evidence>
<dbReference type="InterPro" id="IPR019888">
    <property type="entry name" value="Tscrpt_reg_AsnC-like"/>
</dbReference>
<evidence type="ECO:0000313" key="5">
    <source>
        <dbReference type="EMBL" id="RAI62555.1"/>
    </source>
</evidence>
<feature type="domain" description="HTH asnC-type" evidence="4">
    <location>
        <begin position="7"/>
        <end position="69"/>
    </location>
</feature>
<dbReference type="PANTHER" id="PTHR30154">
    <property type="entry name" value="LEUCINE-RESPONSIVE REGULATORY PROTEIN"/>
    <property type="match status" value="1"/>
</dbReference>
<comment type="caution">
    <text evidence="5">The sequence shown here is derived from an EMBL/GenBank/DDBJ whole genome shotgun (WGS) entry which is preliminary data.</text>
</comment>
<dbReference type="Proteomes" id="UP000249493">
    <property type="component" value="Unassembled WGS sequence"/>
</dbReference>
<dbReference type="InterPro" id="IPR000485">
    <property type="entry name" value="AsnC-type_HTH_dom"/>
</dbReference>
<dbReference type="InterPro" id="IPR036390">
    <property type="entry name" value="WH_DNA-bd_sf"/>
</dbReference>
<dbReference type="GO" id="GO:0043565">
    <property type="term" value="F:sequence-specific DNA binding"/>
    <property type="evidence" value="ECO:0007669"/>
    <property type="project" value="InterPro"/>
</dbReference>
<dbReference type="SMART" id="SM00344">
    <property type="entry name" value="HTH_ASNC"/>
    <property type="match status" value="1"/>
</dbReference>
<evidence type="ECO:0000313" key="6">
    <source>
        <dbReference type="Proteomes" id="UP000249493"/>
    </source>
</evidence>
<evidence type="ECO:0000256" key="1">
    <source>
        <dbReference type="ARBA" id="ARBA00023015"/>
    </source>
</evidence>
<dbReference type="EMBL" id="QLIN01000023">
    <property type="protein sequence ID" value="RAI62555.1"/>
    <property type="molecule type" value="Genomic_DNA"/>
</dbReference>
<protein>
    <submittedName>
        <fullName evidence="5">Lrp/AsnC family transcriptional regulator</fullName>
    </submittedName>
</protein>
<dbReference type="InterPro" id="IPR011008">
    <property type="entry name" value="Dimeric_a/b-barrel"/>
</dbReference>
<dbReference type="InterPro" id="IPR011991">
    <property type="entry name" value="ArsR-like_HTH"/>
</dbReference>
<proteinExistence type="predicted"/>
<keyword evidence="2" id="KW-0238">DNA-binding</keyword>
<dbReference type="AlphaFoldDB" id="A0A327MIU0"/>
<dbReference type="GO" id="GO:0043200">
    <property type="term" value="P:response to amino acid"/>
    <property type="evidence" value="ECO:0007669"/>
    <property type="project" value="TreeGrafter"/>
</dbReference>
<keyword evidence="3" id="KW-0804">Transcription</keyword>
<dbReference type="PROSITE" id="PS00519">
    <property type="entry name" value="HTH_ASNC_1"/>
    <property type="match status" value="1"/>
</dbReference>
<reference evidence="5 6" key="1">
    <citation type="submission" date="2018-06" db="EMBL/GenBank/DDBJ databases">
        <authorList>
            <person name="Zhirakovskaya E."/>
        </authorList>
    </citation>
    <scope>NUCLEOTIDE SEQUENCE [LARGE SCALE GENOMIC DNA]</scope>
    <source>
        <strain evidence="5 6">LY3</strain>
    </source>
</reference>
<dbReference type="PRINTS" id="PR00033">
    <property type="entry name" value="HTHASNC"/>
</dbReference>
<dbReference type="Pfam" id="PF13412">
    <property type="entry name" value="HTH_24"/>
    <property type="match status" value="1"/>
</dbReference>
<organism evidence="5 6">
    <name type="scientific">Pseudomonas fluorescens</name>
    <dbReference type="NCBI Taxonomy" id="294"/>
    <lineage>
        <taxon>Bacteria</taxon>
        <taxon>Pseudomonadati</taxon>
        <taxon>Pseudomonadota</taxon>
        <taxon>Gammaproteobacteria</taxon>
        <taxon>Pseudomonadales</taxon>
        <taxon>Pseudomonadaceae</taxon>
        <taxon>Pseudomonas</taxon>
    </lineage>
</organism>
<dbReference type="Gene3D" id="1.10.10.10">
    <property type="entry name" value="Winged helix-like DNA-binding domain superfamily/Winged helix DNA-binding domain"/>
    <property type="match status" value="1"/>
</dbReference>
<name>A0A327MIU0_PSEFL</name>
<evidence type="ECO:0000256" key="3">
    <source>
        <dbReference type="ARBA" id="ARBA00023163"/>
    </source>
</evidence>
<keyword evidence="1" id="KW-0805">Transcription regulation</keyword>
<dbReference type="Pfam" id="PF01037">
    <property type="entry name" value="AsnC_trans_reg"/>
    <property type="match status" value="1"/>
</dbReference>
<dbReference type="InterPro" id="IPR019885">
    <property type="entry name" value="Tscrpt_reg_HTH_AsnC-type_CS"/>
</dbReference>
<accession>A0A327MIU0</accession>
<dbReference type="PANTHER" id="PTHR30154:SF34">
    <property type="entry name" value="TRANSCRIPTIONAL REGULATOR AZLB"/>
    <property type="match status" value="1"/>
</dbReference>
<dbReference type="GO" id="GO:0005829">
    <property type="term" value="C:cytosol"/>
    <property type="evidence" value="ECO:0007669"/>
    <property type="project" value="TreeGrafter"/>
</dbReference>
<dbReference type="Gene3D" id="3.30.70.920">
    <property type="match status" value="1"/>
</dbReference>
<dbReference type="SUPFAM" id="SSF46785">
    <property type="entry name" value="Winged helix' DNA-binding domain"/>
    <property type="match status" value="1"/>
</dbReference>
<dbReference type="InterPro" id="IPR036388">
    <property type="entry name" value="WH-like_DNA-bd_sf"/>
</dbReference>
<dbReference type="SUPFAM" id="SSF54909">
    <property type="entry name" value="Dimeric alpha+beta barrel"/>
    <property type="match status" value="1"/>
</dbReference>
<dbReference type="GO" id="GO:0006355">
    <property type="term" value="P:regulation of DNA-templated transcription"/>
    <property type="evidence" value="ECO:0007669"/>
    <property type="project" value="UniProtKB-ARBA"/>
</dbReference>
<dbReference type="InterPro" id="IPR019887">
    <property type="entry name" value="Tscrpt_reg_AsnC/Lrp_C"/>
</dbReference>